<feature type="compositionally biased region" description="Basic residues" evidence="1">
    <location>
        <begin position="254"/>
        <end position="283"/>
    </location>
</feature>
<proteinExistence type="predicted"/>
<keyword evidence="3" id="KW-1185">Reference proteome</keyword>
<organism evidence="2 3">
    <name type="scientific">Persicimonas caeni</name>
    <dbReference type="NCBI Taxonomy" id="2292766"/>
    <lineage>
        <taxon>Bacteria</taxon>
        <taxon>Deltaproteobacteria</taxon>
        <taxon>Bradymonadales</taxon>
        <taxon>Bradymonadaceae</taxon>
        <taxon>Persicimonas</taxon>
    </lineage>
</organism>
<evidence type="ECO:0000313" key="2">
    <source>
        <dbReference type="EMBL" id="QDG53202.1"/>
    </source>
</evidence>
<reference evidence="2 3" key="1">
    <citation type="submission" date="2019-06" db="EMBL/GenBank/DDBJ databases">
        <title>Persicimonas caeni gen. nov., sp. nov., a predatory bacterium isolated from solar saltern.</title>
        <authorList>
            <person name="Wang S."/>
        </authorList>
    </citation>
    <scope>NUCLEOTIDE SEQUENCE [LARGE SCALE GENOMIC DNA]</scope>
    <source>
        <strain evidence="2 3">YN101</strain>
    </source>
</reference>
<dbReference type="OrthoDB" id="5500219at2"/>
<evidence type="ECO:0008006" key="4">
    <source>
        <dbReference type="Google" id="ProtNLM"/>
    </source>
</evidence>
<feature type="compositionally biased region" description="Basic and acidic residues" evidence="1">
    <location>
        <begin position="284"/>
        <end position="294"/>
    </location>
</feature>
<dbReference type="EMBL" id="CP041186">
    <property type="protein sequence ID" value="QDG53202.1"/>
    <property type="molecule type" value="Genomic_DNA"/>
</dbReference>
<evidence type="ECO:0000313" key="3">
    <source>
        <dbReference type="Proteomes" id="UP000315995"/>
    </source>
</evidence>
<sequence length="294" mass="32351">MTTSTLRDSTAHRLSRLEWTRLAGPLAVLLALLLTAGCGEQEKKAAPKVHQFEINVSVSDENDSPVAEAPVLLDGKTVGFTDRDGLFEAVINEQAGAQVEVAIGKMDEYLVPEDAVAGGTLKLSKSLDGKKKPVPITLQTSVRSARKDYLVWLDTNCGKYLGSEKCQNIPVKHNDQVVAHTDEEGQAHFSFQGVPGDKVTVSLETPTYKPSADDDEDDTFVMKPESPSYDIELGLDSEVLRITEEFSDPVAAAKAKKKAKRRRSYRRAKRRKAAKKAKKKEAKKKKDDGVIDLW</sequence>
<evidence type="ECO:0000256" key="1">
    <source>
        <dbReference type="SAM" id="MobiDB-lite"/>
    </source>
</evidence>
<accession>A0A4Y6PY08</accession>
<name>A0A4Y6PY08_PERCE</name>
<dbReference type="RefSeq" id="WP_141199663.1">
    <property type="nucleotide sequence ID" value="NZ_CP041186.1"/>
</dbReference>
<dbReference type="AlphaFoldDB" id="A0A4Y6PY08"/>
<accession>A0A5B8Y9Q2</accession>
<feature type="region of interest" description="Disordered" evidence="1">
    <location>
        <begin position="251"/>
        <end position="294"/>
    </location>
</feature>
<gene>
    <name evidence="2" type="ORF">FIV42_21370</name>
</gene>
<protein>
    <recommendedName>
        <fullName evidence="4">Carboxypeptidase regulatory-like domain-containing protein</fullName>
    </recommendedName>
</protein>
<dbReference type="Proteomes" id="UP000315995">
    <property type="component" value="Chromosome"/>
</dbReference>